<protein>
    <submittedName>
        <fullName evidence="1">Uncharacterized protein</fullName>
    </submittedName>
</protein>
<dbReference type="WBParaSite" id="SCUD_0000608201-mRNA-1">
    <property type="protein sequence ID" value="SCUD_0000608201-mRNA-1"/>
    <property type="gene ID" value="SCUD_0000608201"/>
</dbReference>
<evidence type="ECO:0000313" key="1">
    <source>
        <dbReference type="WBParaSite" id="SCUD_0000608201-mRNA-1"/>
    </source>
</evidence>
<organism evidence="1">
    <name type="scientific">Schistosoma curassoni</name>
    <dbReference type="NCBI Taxonomy" id="6186"/>
    <lineage>
        <taxon>Eukaryota</taxon>
        <taxon>Metazoa</taxon>
        <taxon>Spiralia</taxon>
        <taxon>Lophotrochozoa</taxon>
        <taxon>Platyhelminthes</taxon>
        <taxon>Trematoda</taxon>
        <taxon>Digenea</taxon>
        <taxon>Strigeidida</taxon>
        <taxon>Schistosomatoidea</taxon>
        <taxon>Schistosomatidae</taxon>
        <taxon>Schistosoma</taxon>
    </lineage>
</organism>
<sequence length="40" mass="4527">MEENFPISSDFVRIKSATKLPTTIEPQAKIINDHLNGNTR</sequence>
<dbReference type="AlphaFoldDB" id="A0A183JTP2"/>
<reference evidence="1" key="1">
    <citation type="submission" date="2016-06" db="UniProtKB">
        <authorList>
            <consortium name="WormBaseParasite"/>
        </authorList>
    </citation>
    <scope>IDENTIFICATION</scope>
</reference>
<accession>A0A183JTP2</accession>
<proteinExistence type="predicted"/>
<name>A0A183JTP2_9TREM</name>